<dbReference type="GO" id="GO:0008239">
    <property type="term" value="F:dipeptidyl-peptidase activity"/>
    <property type="evidence" value="ECO:0007669"/>
    <property type="project" value="TreeGrafter"/>
</dbReference>
<evidence type="ECO:0000256" key="3">
    <source>
        <dbReference type="ARBA" id="ARBA00022729"/>
    </source>
</evidence>
<dbReference type="Gene3D" id="1.20.120.980">
    <property type="entry name" value="Serine carboxypeptidase S28, SKS domain"/>
    <property type="match status" value="1"/>
</dbReference>
<dbReference type="PANTHER" id="PTHR11010">
    <property type="entry name" value="PROTEASE S28 PRO-X CARBOXYPEPTIDASE-RELATED"/>
    <property type="match status" value="1"/>
</dbReference>
<dbReference type="InterPro" id="IPR029058">
    <property type="entry name" value="AB_hydrolase_fold"/>
</dbReference>
<gene>
    <name evidence="7" type="ORF">TrLO_g150</name>
</gene>
<dbReference type="InterPro" id="IPR008758">
    <property type="entry name" value="Peptidase_S28"/>
</dbReference>
<sequence>MTSSRVLQLLTLALFGVTVTHASRAKPSRHASNLSSDNSLPPCVPFVVSQPLNHFGPSPANFDQHLCVVSEYFDANSEAEPSVFFYVGNESPLEEYVNNTGLMYTLAPKFNSLLVFAEHRYMGASVPSTIGVPDCLGYDTIAQALADYASIMSFIVSGGENKIPVDFDYDFSAFKDAPVITFGGSYGGMLSAYIRLTYPSLVTGAIAASAPTWGLPLSNPPIDAGASFVGHGMGDQCKANFKSGLVIINEIMKLDDGAEYLSNLLGLCSSLEKSDGAAPLLDYLQAPWFDLAEGNFPFPSSYIPFAVGPGNYDLPPWPVRAACESLDADFGVEVSGDVSDVKFSITSGSVGVDVDWNTTKSASSFGTSDLASTKIPDMLKGMVGAVNVWCNVTGEETCTRIGSCPTGRRILKEEEEFKKEVVIDAKGAYDDNNICSVDISLDPEFNCWPSMTCNDDLNLENALAQGLGNDIYWPPTVERGTTLESFLGERGELVEGCAMDEGLYGLPKTADNWSTRLDTALGGSSLEGYTNVVFSNGYLDPWASAGVFSGGWKPGDDAVIELGGGSVALMIEEGAHHLDLMFPTGVDPESVLEARQVEEDMIAAWIKEWGDNK</sequence>
<dbReference type="AlphaFoldDB" id="A0A9W7C3Q5"/>
<proteinExistence type="inferred from homology"/>
<organism evidence="7 8">
    <name type="scientific">Triparma laevis f. longispina</name>
    <dbReference type="NCBI Taxonomy" id="1714387"/>
    <lineage>
        <taxon>Eukaryota</taxon>
        <taxon>Sar</taxon>
        <taxon>Stramenopiles</taxon>
        <taxon>Ochrophyta</taxon>
        <taxon>Bolidophyceae</taxon>
        <taxon>Parmales</taxon>
        <taxon>Triparmaceae</taxon>
        <taxon>Triparma</taxon>
    </lineage>
</organism>
<dbReference type="PANTHER" id="PTHR11010:SF38">
    <property type="entry name" value="LYSOSOMAL PRO-X CARBOXYPEPTIDASE"/>
    <property type="match status" value="1"/>
</dbReference>
<accession>A0A9W7C3Q5</accession>
<dbReference type="EMBL" id="BRXW01000010">
    <property type="protein sequence ID" value="GMH99436.1"/>
    <property type="molecule type" value="Genomic_DNA"/>
</dbReference>
<dbReference type="InterPro" id="IPR042269">
    <property type="entry name" value="Ser_carbopepase_S28_SKS"/>
</dbReference>
<evidence type="ECO:0000256" key="2">
    <source>
        <dbReference type="ARBA" id="ARBA00022670"/>
    </source>
</evidence>
<feature type="chain" id="PRO_5040799742" evidence="6">
    <location>
        <begin position="23"/>
        <end position="613"/>
    </location>
</feature>
<evidence type="ECO:0000313" key="7">
    <source>
        <dbReference type="EMBL" id="GMH99436.1"/>
    </source>
</evidence>
<dbReference type="Gene3D" id="3.40.50.1820">
    <property type="entry name" value="alpha/beta hydrolase"/>
    <property type="match status" value="2"/>
</dbReference>
<dbReference type="OrthoDB" id="2130629at2759"/>
<evidence type="ECO:0000313" key="8">
    <source>
        <dbReference type="Proteomes" id="UP001165122"/>
    </source>
</evidence>
<protein>
    <submittedName>
        <fullName evidence="7">Uncharacterized protein</fullName>
    </submittedName>
</protein>
<dbReference type="GO" id="GO:0006508">
    <property type="term" value="P:proteolysis"/>
    <property type="evidence" value="ECO:0007669"/>
    <property type="project" value="UniProtKB-KW"/>
</dbReference>
<evidence type="ECO:0000256" key="5">
    <source>
        <dbReference type="ARBA" id="ARBA00023180"/>
    </source>
</evidence>
<dbReference type="SUPFAM" id="SSF53474">
    <property type="entry name" value="alpha/beta-Hydrolases"/>
    <property type="match status" value="1"/>
</dbReference>
<keyword evidence="2" id="KW-0645">Protease</keyword>
<dbReference type="Proteomes" id="UP001165122">
    <property type="component" value="Unassembled WGS sequence"/>
</dbReference>
<name>A0A9W7C3Q5_9STRA</name>
<evidence type="ECO:0000256" key="4">
    <source>
        <dbReference type="ARBA" id="ARBA00022801"/>
    </source>
</evidence>
<keyword evidence="8" id="KW-1185">Reference proteome</keyword>
<evidence type="ECO:0000256" key="1">
    <source>
        <dbReference type="ARBA" id="ARBA00011079"/>
    </source>
</evidence>
<keyword evidence="3 6" id="KW-0732">Signal</keyword>
<evidence type="ECO:0000256" key="6">
    <source>
        <dbReference type="SAM" id="SignalP"/>
    </source>
</evidence>
<dbReference type="GO" id="GO:0070008">
    <property type="term" value="F:serine-type exopeptidase activity"/>
    <property type="evidence" value="ECO:0007669"/>
    <property type="project" value="InterPro"/>
</dbReference>
<dbReference type="Pfam" id="PF05577">
    <property type="entry name" value="Peptidase_S28"/>
    <property type="match status" value="1"/>
</dbReference>
<comment type="caution">
    <text evidence="7">The sequence shown here is derived from an EMBL/GenBank/DDBJ whole genome shotgun (WGS) entry which is preliminary data.</text>
</comment>
<feature type="signal peptide" evidence="6">
    <location>
        <begin position="1"/>
        <end position="22"/>
    </location>
</feature>
<comment type="similarity">
    <text evidence="1">Belongs to the peptidase S28 family.</text>
</comment>
<keyword evidence="5" id="KW-0325">Glycoprotein</keyword>
<keyword evidence="4" id="KW-0378">Hydrolase</keyword>
<reference evidence="8" key="1">
    <citation type="journal article" date="2023" name="Commun. Biol.">
        <title>Genome analysis of Parmales, the sister group of diatoms, reveals the evolutionary specialization of diatoms from phago-mixotrophs to photoautotrophs.</title>
        <authorList>
            <person name="Ban H."/>
            <person name="Sato S."/>
            <person name="Yoshikawa S."/>
            <person name="Yamada K."/>
            <person name="Nakamura Y."/>
            <person name="Ichinomiya M."/>
            <person name="Sato N."/>
            <person name="Blanc-Mathieu R."/>
            <person name="Endo H."/>
            <person name="Kuwata A."/>
            <person name="Ogata H."/>
        </authorList>
    </citation>
    <scope>NUCLEOTIDE SEQUENCE [LARGE SCALE GENOMIC DNA]</scope>
    <source>
        <strain evidence="8">NIES 3700</strain>
    </source>
</reference>